<organism evidence="5 6">
    <name type="scientific">Hypericibacter adhaerens</name>
    <dbReference type="NCBI Taxonomy" id="2602016"/>
    <lineage>
        <taxon>Bacteria</taxon>
        <taxon>Pseudomonadati</taxon>
        <taxon>Pseudomonadota</taxon>
        <taxon>Alphaproteobacteria</taxon>
        <taxon>Rhodospirillales</taxon>
        <taxon>Dongiaceae</taxon>
        <taxon>Hypericibacter</taxon>
    </lineage>
</organism>
<reference evidence="5 6" key="1">
    <citation type="submission" date="2019-08" db="EMBL/GenBank/DDBJ databases">
        <title>Hyperibacter terrae gen. nov., sp. nov. and Hyperibacter viscosus sp. nov., two new members in the family Rhodospirillaceae isolated from the rhizosphere of Hypericum perforatum.</title>
        <authorList>
            <person name="Noviana Z."/>
        </authorList>
    </citation>
    <scope>NUCLEOTIDE SEQUENCE [LARGE SCALE GENOMIC DNA]</scope>
    <source>
        <strain evidence="5 6">R5959</strain>
    </source>
</reference>
<dbReference type="SUPFAM" id="SSF51735">
    <property type="entry name" value="NAD(P)-binding Rossmann-fold domains"/>
    <property type="match status" value="1"/>
</dbReference>
<dbReference type="InterPro" id="IPR013328">
    <property type="entry name" value="6PGD_dom2"/>
</dbReference>
<dbReference type="InterPro" id="IPR008927">
    <property type="entry name" value="6-PGluconate_DH-like_C_sf"/>
</dbReference>
<dbReference type="KEGG" id="hadh:FRZ61_35880"/>
<gene>
    <name evidence="5" type="ORF">FRZ61_35880</name>
</gene>
<name>A0A5J6N1D0_9PROT</name>
<dbReference type="Proteomes" id="UP000325797">
    <property type="component" value="Chromosome"/>
</dbReference>
<dbReference type="GO" id="GO:0050104">
    <property type="term" value="F:L-gulonate 3-dehydrogenase activity"/>
    <property type="evidence" value="ECO:0007669"/>
    <property type="project" value="TreeGrafter"/>
</dbReference>
<keyword evidence="2" id="KW-0560">Oxidoreductase</keyword>
<dbReference type="Gene3D" id="1.10.1040.10">
    <property type="entry name" value="N-(1-d-carboxylethyl)-l-norvaline Dehydrogenase, domain 2"/>
    <property type="match status" value="1"/>
</dbReference>
<dbReference type="Pfam" id="PF02737">
    <property type="entry name" value="3HCDH_N"/>
    <property type="match status" value="1"/>
</dbReference>
<dbReference type="EMBL" id="CP042582">
    <property type="protein sequence ID" value="QEX23649.1"/>
    <property type="molecule type" value="Genomic_DNA"/>
</dbReference>
<dbReference type="PANTHER" id="PTHR48075">
    <property type="entry name" value="3-HYDROXYACYL-COA DEHYDROGENASE FAMILY PROTEIN"/>
    <property type="match status" value="1"/>
</dbReference>
<dbReference type="Gene3D" id="3.40.50.720">
    <property type="entry name" value="NAD(P)-binding Rossmann-like Domain"/>
    <property type="match status" value="1"/>
</dbReference>
<comment type="similarity">
    <text evidence="1">Belongs to the 3-hydroxyacyl-CoA dehydrogenase family.</text>
</comment>
<dbReference type="InterPro" id="IPR006176">
    <property type="entry name" value="3-OHacyl-CoA_DH_NAD-bd"/>
</dbReference>
<evidence type="ECO:0000313" key="6">
    <source>
        <dbReference type="Proteomes" id="UP000325797"/>
    </source>
</evidence>
<dbReference type="AlphaFoldDB" id="A0A5J6N1D0"/>
<dbReference type="PANTHER" id="PTHR48075:SF1">
    <property type="entry name" value="LAMBDA-CRYSTALLIN HOMOLOG"/>
    <property type="match status" value="1"/>
</dbReference>
<dbReference type="InterPro" id="IPR036291">
    <property type="entry name" value="NAD(P)-bd_dom_sf"/>
</dbReference>
<sequence length="326" mass="35517">MISGHIAIVGCGLVGRAWAIVFARAGREVRLFDAAPGAAEAARRQIERDLASLAQQGLIDRPEPILARIAIAATLAQALDGAAYAQENVFERLDIKKAVFAEIDRVIGSGTIVGSSSSGIPASAFTEGLRSQARYLVAHPVNPPYLIPVVELVPAPWTAPETVAEIRALMEAVGQVPVEMSREIEGFILNRLQAVLLMEAWRLVEEGYASAEDVDRTVSHGLGMRWAFMGPFETIDLNAPGGVADYARRLGPLYQRIAASRAQHKVWDEPLIAKVEAQRRAKLPADRLAERGEWRDRRLMALAIHKREAEREDEARAARDGGKAAP</sequence>
<feature type="domain" description="3-hydroxyacyl-CoA dehydrogenase NAD binding" evidence="4">
    <location>
        <begin position="5"/>
        <end position="182"/>
    </location>
</feature>
<proteinExistence type="inferred from homology"/>
<dbReference type="SUPFAM" id="SSF48179">
    <property type="entry name" value="6-phosphogluconate dehydrogenase C-terminal domain-like"/>
    <property type="match status" value="1"/>
</dbReference>
<feature type="domain" description="3-hydroxyacyl-CoA dehydrogenase C-terminal" evidence="3">
    <location>
        <begin position="186"/>
        <end position="251"/>
    </location>
</feature>
<evidence type="ECO:0000256" key="1">
    <source>
        <dbReference type="ARBA" id="ARBA00009463"/>
    </source>
</evidence>
<accession>A0A5J6N1D0</accession>
<dbReference type="RefSeq" id="WP_318526345.1">
    <property type="nucleotide sequence ID" value="NZ_CP042582.1"/>
</dbReference>
<protein>
    <submittedName>
        <fullName evidence="5">3-hydroxybutyryl-CoA dehydrogenase</fullName>
    </submittedName>
</protein>
<keyword evidence="6" id="KW-1185">Reference proteome</keyword>
<evidence type="ECO:0000256" key="2">
    <source>
        <dbReference type="ARBA" id="ARBA00023002"/>
    </source>
</evidence>
<dbReference type="NCBIfam" id="NF004783">
    <property type="entry name" value="PRK06129.1"/>
    <property type="match status" value="1"/>
</dbReference>
<evidence type="ECO:0000259" key="3">
    <source>
        <dbReference type="Pfam" id="PF00725"/>
    </source>
</evidence>
<dbReference type="Pfam" id="PF00725">
    <property type="entry name" value="3HCDH"/>
    <property type="match status" value="1"/>
</dbReference>
<evidence type="ECO:0000313" key="5">
    <source>
        <dbReference type="EMBL" id="QEX23649.1"/>
    </source>
</evidence>
<dbReference type="InterPro" id="IPR006108">
    <property type="entry name" value="3HC_DH_C"/>
</dbReference>
<evidence type="ECO:0000259" key="4">
    <source>
        <dbReference type="Pfam" id="PF02737"/>
    </source>
</evidence>
<dbReference type="GO" id="GO:0070403">
    <property type="term" value="F:NAD+ binding"/>
    <property type="evidence" value="ECO:0007669"/>
    <property type="project" value="InterPro"/>
</dbReference>
<dbReference type="GO" id="GO:0006631">
    <property type="term" value="P:fatty acid metabolic process"/>
    <property type="evidence" value="ECO:0007669"/>
    <property type="project" value="InterPro"/>
</dbReference>